<dbReference type="Proteomes" id="UP000604825">
    <property type="component" value="Unassembled WGS sequence"/>
</dbReference>
<accession>A0A811NNI0</accession>
<evidence type="ECO:0000313" key="1">
    <source>
        <dbReference type="EMBL" id="CAD6225302.1"/>
    </source>
</evidence>
<gene>
    <name evidence="1" type="ORF">NCGR_LOCUS17411</name>
</gene>
<dbReference type="EMBL" id="CAJGYO010000004">
    <property type="protein sequence ID" value="CAD6225302.1"/>
    <property type="molecule type" value="Genomic_DNA"/>
</dbReference>
<name>A0A811NNI0_9POAL</name>
<keyword evidence="2" id="KW-1185">Reference proteome</keyword>
<reference evidence="1" key="1">
    <citation type="submission" date="2020-10" db="EMBL/GenBank/DDBJ databases">
        <authorList>
            <person name="Han B."/>
            <person name="Lu T."/>
            <person name="Zhao Q."/>
            <person name="Huang X."/>
            <person name="Zhao Y."/>
        </authorList>
    </citation>
    <scope>NUCLEOTIDE SEQUENCE</scope>
</reference>
<proteinExistence type="predicted"/>
<protein>
    <submittedName>
        <fullName evidence="1">Uncharacterized protein</fullName>
    </submittedName>
</protein>
<dbReference type="AlphaFoldDB" id="A0A811NNI0"/>
<organism evidence="1 2">
    <name type="scientific">Miscanthus lutarioriparius</name>
    <dbReference type="NCBI Taxonomy" id="422564"/>
    <lineage>
        <taxon>Eukaryota</taxon>
        <taxon>Viridiplantae</taxon>
        <taxon>Streptophyta</taxon>
        <taxon>Embryophyta</taxon>
        <taxon>Tracheophyta</taxon>
        <taxon>Spermatophyta</taxon>
        <taxon>Magnoliopsida</taxon>
        <taxon>Liliopsida</taxon>
        <taxon>Poales</taxon>
        <taxon>Poaceae</taxon>
        <taxon>PACMAD clade</taxon>
        <taxon>Panicoideae</taxon>
        <taxon>Andropogonodae</taxon>
        <taxon>Andropogoneae</taxon>
        <taxon>Saccharinae</taxon>
        <taxon>Miscanthus</taxon>
    </lineage>
</organism>
<comment type="caution">
    <text evidence="1">The sequence shown here is derived from an EMBL/GenBank/DDBJ whole genome shotgun (WGS) entry which is preliminary data.</text>
</comment>
<sequence>MALVPSKTTENMKEPKEVQLCYTWSSFKHTLIISSGHSAVARGIALLANPVLASLACWIVDSAGEHAMTRDDPVAAVTTACHAVADAAVIAAGNAAGAITVAAVLAPTEDLGFADLALGWDAAGTAAVRGNDGTAVGIALRCAVAAAYWRLLRMPLGRHDQQGENGNGGRHLKSGCT</sequence>
<evidence type="ECO:0000313" key="2">
    <source>
        <dbReference type="Proteomes" id="UP000604825"/>
    </source>
</evidence>